<dbReference type="RefSeq" id="YP_002995756.1">
    <property type="nucleotide sequence ID" value="NC_012889.1"/>
</dbReference>
<evidence type="ECO:0000313" key="2">
    <source>
        <dbReference type="EMBL" id="ACO40315.1"/>
    </source>
</evidence>
<feature type="transmembrane region" description="Helical" evidence="1">
    <location>
        <begin position="6"/>
        <end position="29"/>
    </location>
</feature>
<keyword evidence="2" id="KW-0496">Mitochondrion</keyword>
<accession>C6GCS5</accession>
<keyword evidence="1" id="KW-0812">Transmembrane</keyword>
<gene>
    <name evidence="2" type="primary">ATP8</name>
</gene>
<organism evidence="2">
    <name type="scientific">Lineus viridis</name>
    <dbReference type="NCBI Taxonomy" id="56195"/>
    <lineage>
        <taxon>Eukaryota</taxon>
        <taxon>Metazoa</taxon>
        <taxon>Spiralia</taxon>
        <taxon>Lophotrochozoa</taxon>
        <taxon>Nemertea</taxon>
        <taxon>Pilidiophora</taxon>
        <taxon>Heteronemertea</taxon>
        <taxon>Lineidae</taxon>
        <taxon>Lineus</taxon>
    </lineage>
</organism>
<protein>
    <submittedName>
        <fullName evidence="2">ATP synthase F0 subunit 8</fullName>
    </submittedName>
</protein>
<sequence length="52" mass="5910">MPQLAPMSWVFLSFFLFFLLCCGLSGIWWMKKAPLILVGNKAGGSTDKVWSW</sequence>
<reference evidence="2" key="1">
    <citation type="journal article" date="2009" name="BMC Genomics">
        <title>Phylogeny and mitochondrial gene order variation in Lophotrochozoa in the light of new mitogenomic data from Nemertea.</title>
        <authorList>
            <person name="Podsiadlowski L."/>
            <person name="Braband A."/>
            <person name="Struck T.H."/>
            <person name="von Doehren J."/>
            <person name="Bartolomaeus T."/>
        </authorList>
    </citation>
    <scope>NUCLEOTIDE SEQUENCE</scope>
</reference>
<evidence type="ECO:0000256" key="1">
    <source>
        <dbReference type="SAM" id="Phobius"/>
    </source>
</evidence>
<proteinExistence type="predicted"/>
<dbReference type="CTD" id="4509"/>
<dbReference type="AlphaFoldDB" id="C6GCS5"/>
<keyword evidence="1" id="KW-0472">Membrane</keyword>
<keyword evidence="1" id="KW-1133">Transmembrane helix</keyword>
<name>C6GCS5_9BILA</name>
<geneLocation type="mitochondrion" evidence="2"/>
<dbReference type="EMBL" id="FJ839919">
    <property type="protein sequence ID" value="ACO40315.1"/>
    <property type="molecule type" value="Genomic_DNA"/>
</dbReference>
<dbReference type="GeneID" id="8097105"/>